<accession>A0ABU9YD62</accession>
<dbReference type="EMBL" id="JBDIME010000058">
    <property type="protein sequence ID" value="MEN2793636.1"/>
    <property type="molecule type" value="Genomic_DNA"/>
</dbReference>
<dbReference type="Proteomes" id="UP001419910">
    <property type="component" value="Unassembled WGS sequence"/>
</dbReference>
<organism evidence="1 2">
    <name type="scientific">Sphingomonas oligophenolica</name>
    <dbReference type="NCBI Taxonomy" id="301154"/>
    <lineage>
        <taxon>Bacteria</taxon>
        <taxon>Pseudomonadati</taxon>
        <taxon>Pseudomonadota</taxon>
        <taxon>Alphaproteobacteria</taxon>
        <taxon>Sphingomonadales</taxon>
        <taxon>Sphingomonadaceae</taxon>
        <taxon>Sphingomonas</taxon>
    </lineage>
</organism>
<evidence type="ECO:0000313" key="2">
    <source>
        <dbReference type="Proteomes" id="UP001419910"/>
    </source>
</evidence>
<feature type="non-terminal residue" evidence="1">
    <location>
        <position position="1"/>
    </location>
</feature>
<gene>
    <name evidence="1" type="ORF">ABC974_28745</name>
</gene>
<sequence length="137" mass="15282">RAKCKRHGKLQIVCHLESIPSALGNPSRVIPSGTWYYNFFGEPEPGTPMYRVVARMRLTASDLRAWLQTDREDGFSRILETHRGPATMLKYLEVQTVGLLQHTRQLAATLEGLGIEPQGVVAAPDLEGLRMPAGIWD</sequence>
<protein>
    <submittedName>
        <fullName evidence="1">Uncharacterized protein</fullName>
    </submittedName>
</protein>
<reference evidence="1 2" key="1">
    <citation type="submission" date="2024-05" db="EMBL/GenBank/DDBJ databases">
        <authorList>
            <person name="Liu Q."/>
            <person name="Xin Y.-H."/>
        </authorList>
    </citation>
    <scope>NUCLEOTIDE SEQUENCE [LARGE SCALE GENOMIC DNA]</scope>
    <source>
        <strain evidence="1 2">CGMCC 1.10181</strain>
    </source>
</reference>
<evidence type="ECO:0000313" key="1">
    <source>
        <dbReference type="EMBL" id="MEN2793636.1"/>
    </source>
</evidence>
<comment type="caution">
    <text evidence="1">The sequence shown here is derived from an EMBL/GenBank/DDBJ whole genome shotgun (WGS) entry which is preliminary data.</text>
</comment>
<keyword evidence="2" id="KW-1185">Reference proteome</keyword>
<dbReference type="RefSeq" id="WP_345840599.1">
    <property type="nucleotide sequence ID" value="NZ_JBDIME010000058.1"/>
</dbReference>
<proteinExistence type="predicted"/>
<name>A0ABU9YD62_9SPHN</name>